<dbReference type="EMBL" id="BMNH01000008">
    <property type="protein sequence ID" value="GGO69638.1"/>
    <property type="molecule type" value="Genomic_DNA"/>
</dbReference>
<evidence type="ECO:0008006" key="3">
    <source>
        <dbReference type="Google" id="ProtNLM"/>
    </source>
</evidence>
<gene>
    <name evidence="1" type="ORF">GCM10012289_31210</name>
</gene>
<dbReference type="AlphaFoldDB" id="A0A917Z0H0"/>
<proteinExistence type="predicted"/>
<evidence type="ECO:0000313" key="2">
    <source>
        <dbReference type="Proteomes" id="UP000646523"/>
    </source>
</evidence>
<dbReference type="CDD" id="cd18722">
    <property type="entry name" value="PIN_NicB-like"/>
    <property type="match status" value="1"/>
</dbReference>
<evidence type="ECO:0000313" key="1">
    <source>
        <dbReference type="EMBL" id="GGO69638.1"/>
    </source>
</evidence>
<organism evidence="1 2">
    <name type="scientific">Nonomuraea cavernae</name>
    <dbReference type="NCBI Taxonomy" id="2045107"/>
    <lineage>
        <taxon>Bacteria</taxon>
        <taxon>Bacillati</taxon>
        <taxon>Actinomycetota</taxon>
        <taxon>Actinomycetes</taxon>
        <taxon>Streptosporangiales</taxon>
        <taxon>Streptosporangiaceae</taxon>
        <taxon>Nonomuraea</taxon>
    </lineage>
</organism>
<name>A0A917Z0H0_9ACTN</name>
<dbReference type="Proteomes" id="UP000646523">
    <property type="component" value="Unassembled WGS sequence"/>
</dbReference>
<comment type="caution">
    <text evidence="1">The sequence shown here is derived from an EMBL/GenBank/DDBJ whole genome shotgun (WGS) entry which is preliminary data.</text>
</comment>
<reference evidence="1" key="2">
    <citation type="submission" date="2020-09" db="EMBL/GenBank/DDBJ databases">
        <authorList>
            <person name="Sun Q."/>
            <person name="Zhou Y."/>
        </authorList>
    </citation>
    <scope>NUCLEOTIDE SEQUENCE</scope>
    <source>
        <strain evidence="1">CGMCC 4.7368</strain>
    </source>
</reference>
<sequence length="243" mass="26882">MRIGVYVDGFNLYYGARNACGKSTPGWRWLDIRSLAQTLISSRINWSGAHLERIVYCTARIDGATNPSGQADQDIYLKALLAHKSVDLIEYGYYVARVKMAPLATKDARGRPQLVTPQWPVMIQDGQNNPVRNAAFMVSYANREEKGSDVNVASHLLIDVLTNKIDGALVISNDSDLRFPVQQARLHVPVGLVNPSPAQLAGALKDQAAVGVGRHWWRQLRAVDFRNHQLPDPAGGYARPPGW</sequence>
<protein>
    <recommendedName>
        <fullName evidence="3">NYN domain-containing protein</fullName>
    </recommendedName>
</protein>
<keyword evidence="2" id="KW-1185">Reference proteome</keyword>
<dbReference type="Gene3D" id="3.40.50.1010">
    <property type="entry name" value="5'-nuclease"/>
    <property type="match status" value="1"/>
</dbReference>
<dbReference type="RefSeq" id="WP_189124826.1">
    <property type="nucleotide sequence ID" value="NZ_BMNH01000008.1"/>
</dbReference>
<reference evidence="1" key="1">
    <citation type="journal article" date="2014" name="Int. J. Syst. Evol. Microbiol.">
        <title>Complete genome sequence of Corynebacterium casei LMG S-19264T (=DSM 44701T), isolated from a smear-ripened cheese.</title>
        <authorList>
            <consortium name="US DOE Joint Genome Institute (JGI-PGF)"/>
            <person name="Walter F."/>
            <person name="Albersmeier A."/>
            <person name="Kalinowski J."/>
            <person name="Ruckert C."/>
        </authorList>
    </citation>
    <scope>NUCLEOTIDE SEQUENCE</scope>
    <source>
        <strain evidence="1">CGMCC 4.7368</strain>
    </source>
</reference>
<accession>A0A917Z0H0</accession>